<dbReference type="Proteomes" id="UP000290572">
    <property type="component" value="Unassembled WGS sequence"/>
</dbReference>
<accession>A0A498MTJ1</accession>
<organism evidence="1 2">
    <name type="scientific">Labeo rohita</name>
    <name type="common">Indian major carp</name>
    <name type="synonym">Cyprinus rohita</name>
    <dbReference type="NCBI Taxonomy" id="84645"/>
    <lineage>
        <taxon>Eukaryota</taxon>
        <taxon>Metazoa</taxon>
        <taxon>Chordata</taxon>
        <taxon>Craniata</taxon>
        <taxon>Vertebrata</taxon>
        <taxon>Euteleostomi</taxon>
        <taxon>Actinopterygii</taxon>
        <taxon>Neopterygii</taxon>
        <taxon>Teleostei</taxon>
        <taxon>Ostariophysi</taxon>
        <taxon>Cypriniformes</taxon>
        <taxon>Cyprinidae</taxon>
        <taxon>Labeoninae</taxon>
        <taxon>Labeonini</taxon>
        <taxon>Labeo</taxon>
    </lineage>
</organism>
<comment type="caution">
    <text evidence="1">The sequence shown here is derived from an EMBL/GenBank/DDBJ whole genome shotgun (WGS) entry which is preliminary data.</text>
</comment>
<evidence type="ECO:0000313" key="2">
    <source>
        <dbReference type="Proteomes" id="UP000290572"/>
    </source>
</evidence>
<keyword evidence="2" id="KW-1185">Reference proteome</keyword>
<dbReference type="AlphaFoldDB" id="A0A498MTJ1"/>
<reference evidence="1 2" key="1">
    <citation type="submission" date="2018-03" db="EMBL/GenBank/DDBJ databases">
        <title>Draft genome sequence of Rohu Carp (Labeo rohita).</title>
        <authorList>
            <person name="Das P."/>
            <person name="Kushwaha B."/>
            <person name="Joshi C.G."/>
            <person name="Kumar D."/>
            <person name="Nagpure N.S."/>
            <person name="Sahoo L."/>
            <person name="Das S.P."/>
            <person name="Bit A."/>
            <person name="Patnaik S."/>
            <person name="Meher P.K."/>
            <person name="Jayasankar P."/>
            <person name="Koringa P.G."/>
            <person name="Patel N.V."/>
            <person name="Hinsu A.T."/>
            <person name="Kumar R."/>
            <person name="Pandey M."/>
            <person name="Agarwal S."/>
            <person name="Srivastava S."/>
            <person name="Singh M."/>
            <person name="Iquebal M.A."/>
            <person name="Jaiswal S."/>
            <person name="Angadi U.B."/>
            <person name="Kumar N."/>
            <person name="Raza M."/>
            <person name="Shah T.M."/>
            <person name="Rai A."/>
            <person name="Jena J.K."/>
        </authorList>
    </citation>
    <scope>NUCLEOTIDE SEQUENCE [LARGE SCALE GENOMIC DNA]</scope>
    <source>
        <strain evidence="1">DASCIFA01</strain>
        <tissue evidence="1">Testis</tissue>
    </source>
</reference>
<dbReference type="EMBL" id="QBIY01012555">
    <property type="protein sequence ID" value="RXN23910.1"/>
    <property type="molecule type" value="Genomic_DNA"/>
</dbReference>
<sequence>MVLNSPWCEDEDEHEADHSFLAACSTKKVGLFVLTVLTALAEVSARPLQGWLCFLIGANTRPWFLPVGTGPMNTPTVHPSLSLFFCILLIRSGNANALSGRKVCDNFLKPGLKERHSQDERFFQKYATYQRHKGDGAV</sequence>
<gene>
    <name evidence="1" type="ORF">ROHU_006366</name>
</gene>
<protein>
    <submittedName>
        <fullName evidence="1">Uncharacterized protein</fullName>
    </submittedName>
</protein>
<name>A0A498MTJ1_LABRO</name>
<evidence type="ECO:0000313" key="1">
    <source>
        <dbReference type="EMBL" id="RXN23910.1"/>
    </source>
</evidence>
<proteinExistence type="predicted"/>